<evidence type="ECO:0000313" key="1">
    <source>
        <dbReference type="EMBL" id="GEN57811.1"/>
    </source>
</evidence>
<dbReference type="OrthoDB" id="1645744at2"/>
<dbReference type="InterPro" id="IPR038765">
    <property type="entry name" value="Papain-like_cys_pep_sf"/>
</dbReference>
<gene>
    <name evidence="1" type="ORF">HAL01_22750</name>
</gene>
<keyword evidence="2" id="KW-1185">Reference proteome</keyword>
<dbReference type="AlphaFoldDB" id="A0A511X4F3"/>
<dbReference type="Gene3D" id="3.90.1720.10">
    <property type="entry name" value="endopeptidase domain like (from Nostoc punctiforme)"/>
    <property type="match status" value="1"/>
</dbReference>
<dbReference type="SUPFAM" id="SSF54001">
    <property type="entry name" value="Cysteine proteinases"/>
    <property type="match status" value="1"/>
</dbReference>
<organism evidence="1 2">
    <name type="scientific">Halolactibacillus alkaliphilus</name>
    <dbReference type="NCBI Taxonomy" id="442899"/>
    <lineage>
        <taxon>Bacteria</taxon>
        <taxon>Bacillati</taxon>
        <taxon>Bacillota</taxon>
        <taxon>Bacilli</taxon>
        <taxon>Bacillales</taxon>
        <taxon>Bacillaceae</taxon>
        <taxon>Halolactibacillus</taxon>
    </lineage>
</organism>
<dbReference type="RefSeq" id="WP_089803475.1">
    <property type="nucleotide sequence ID" value="NZ_BJYE01000042.1"/>
</dbReference>
<accession>A0A511X4F3</accession>
<sequence length="194" mass="22833">MKDTRTIYLLFLSTGTLLSKAIDLYTKTDLNHVSIAFDEGLSEVYSFGRKRPYNPFIGGFVREAVTEPFFNQSMCAVYKIEISKEQYVALRQHLQMIESMQHLYRYNFIGLFGFIVNKEIKRTHAYFCSQFVATMLQAIDVYPKDKQAGLTRPDDLRMWPELDLIYMGTLQNYLNLDEKKSRLRLPIRSFFRMS</sequence>
<name>A0A511X4F3_9BACI</name>
<evidence type="ECO:0000313" key="2">
    <source>
        <dbReference type="Proteomes" id="UP000321400"/>
    </source>
</evidence>
<proteinExistence type="predicted"/>
<dbReference type="STRING" id="442899.SAMN05720591_1392"/>
<comment type="caution">
    <text evidence="1">The sequence shown here is derived from an EMBL/GenBank/DDBJ whole genome shotgun (WGS) entry which is preliminary data.</text>
</comment>
<dbReference type="Proteomes" id="UP000321400">
    <property type="component" value="Unassembled WGS sequence"/>
</dbReference>
<dbReference type="EMBL" id="BJYE01000042">
    <property type="protein sequence ID" value="GEN57811.1"/>
    <property type="molecule type" value="Genomic_DNA"/>
</dbReference>
<reference evidence="1 2" key="1">
    <citation type="submission" date="2019-07" db="EMBL/GenBank/DDBJ databases">
        <title>Whole genome shotgun sequence of Halolactibacillus alkaliphilus NBRC 103919.</title>
        <authorList>
            <person name="Hosoyama A."/>
            <person name="Uohara A."/>
            <person name="Ohji S."/>
            <person name="Ichikawa N."/>
        </authorList>
    </citation>
    <scope>NUCLEOTIDE SEQUENCE [LARGE SCALE GENOMIC DNA]</scope>
    <source>
        <strain evidence="1 2">NBRC 103919</strain>
    </source>
</reference>
<protein>
    <submittedName>
        <fullName evidence="1">Uncharacterized protein</fullName>
    </submittedName>
</protein>